<dbReference type="AlphaFoldDB" id="X1E652"/>
<proteinExistence type="predicted"/>
<dbReference type="InterPro" id="IPR027417">
    <property type="entry name" value="P-loop_NTPase"/>
</dbReference>
<sequence>WDFLESPGTDEVLYGGAKYGGKSWFLCVWSYLRACAFAKKHKIPKSSHPLKVGFLGRKVAKMFRETTLDTWFKTIPADGYVAKGNPTEIIIDDRVKILTGGFDNRELVNKFNSAEFAFFAVDQAEELTRDEMALLRLATFGRLVVNEKAIPGKGLLTANPRHCWLKDEFILNPIKQRKFVSALPTDNPYCTQKYIDNLIDSLKHRPKLLAAYRYGNWDVLEDAEQVIMDSWLESALNRHGEYWPFVKEYIAIDCARFGDDETVILLMNNTDIKEKIVMPYCRTTEISGRAAALSHQNNDCELVVESIGSDLGAGVVDELTELGHSVLVYTPQGKSSEPDKYYNCRAEAWSKTAKVLCSGVIDEDSNCFVALTKRGEGDNYGLDDTMRGQLCTPHYKWVRGKIVIEPKEDIKDKLGRSPDHADAYVIAVWAWPFISMPNKSGSVRHRKRQKSPMSM</sequence>
<reference evidence="1" key="1">
    <citation type="journal article" date="2014" name="Front. Microbiol.">
        <title>High frequency of phylogenetically diverse reductive dehalogenase-homologous genes in deep subseafloor sedimentary metagenomes.</title>
        <authorList>
            <person name="Kawai M."/>
            <person name="Futagami T."/>
            <person name="Toyoda A."/>
            <person name="Takaki Y."/>
            <person name="Nishi S."/>
            <person name="Hori S."/>
            <person name="Arai W."/>
            <person name="Tsubouchi T."/>
            <person name="Morono Y."/>
            <person name="Uchiyama I."/>
            <person name="Ito T."/>
            <person name="Fujiyama A."/>
            <person name="Inagaki F."/>
            <person name="Takami H."/>
        </authorList>
    </citation>
    <scope>NUCLEOTIDE SEQUENCE</scope>
    <source>
        <strain evidence="1">Expedition CK06-06</strain>
    </source>
</reference>
<dbReference type="EMBL" id="BARU01005190">
    <property type="protein sequence ID" value="GAH28012.1"/>
    <property type="molecule type" value="Genomic_DNA"/>
</dbReference>
<evidence type="ECO:0000313" key="1">
    <source>
        <dbReference type="EMBL" id="GAH28012.1"/>
    </source>
</evidence>
<protein>
    <recommendedName>
        <fullName evidence="2">Phage terminase large subunit N-terminal domain-containing protein</fullName>
    </recommendedName>
</protein>
<name>X1E652_9ZZZZ</name>
<dbReference type="Gene3D" id="3.40.50.300">
    <property type="entry name" value="P-loop containing nucleotide triphosphate hydrolases"/>
    <property type="match status" value="1"/>
</dbReference>
<dbReference type="Gene3D" id="3.30.420.240">
    <property type="match status" value="1"/>
</dbReference>
<feature type="non-terminal residue" evidence="1">
    <location>
        <position position="1"/>
    </location>
</feature>
<gene>
    <name evidence="1" type="ORF">S03H2_10042</name>
</gene>
<organism evidence="1">
    <name type="scientific">marine sediment metagenome</name>
    <dbReference type="NCBI Taxonomy" id="412755"/>
    <lineage>
        <taxon>unclassified sequences</taxon>
        <taxon>metagenomes</taxon>
        <taxon>ecological metagenomes</taxon>
    </lineage>
</organism>
<accession>X1E652</accession>
<comment type="caution">
    <text evidence="1">The sequence shown here is derived from an EMBL/GenBank/DDBJ whole genome shotgun (WGS) entry which is preliminary data.</text>
</comment>
<evidence type="ECO:0008006" key="2">
    <source>
        <dbReference type="Google" id="ProtNLM"/>
    </source>
</evidence>